<gene>
    <name evidence="4" type="ORF">AV541_06110</name>
</gene>
<dbReference type="SUPFAM" id="SSF54631">
    <property type="entry name" value="CBS-domain pair"/>
    <property type="match status" value="1"/>
</dbReference>
<dbReference type="Pfam" id="PF00571">
    <property type="entry name" value="CBS"/>
    <property type="match status" value="2"/>
</dbReference>
<dbReference type="PANTHER" id="PTHR48108">
    <property type="entry name" value="CBS DOMAIN-CONTAINING PROTEIN CBSX2, CHLOROPLASTIC"/>
    <property type="match status" value="1"/>
</dbReference>
<dbReference type="EMBL" id="CP014141">
    <property type="protein sequence ID" value="AMA75672.1"/>
    <property type="molecule type" value="Genomic_DNA"/>
</dbReference>
<name>A0A0X8D7R7_9DEIN</name>
<dbReference type="RefSeq" id="WP_060384486.1">
    <property type="nucleotide sequence ID" value="NZ_CP014141.1"/>
</dbReference>
<evidence type="ECO:0000313" key="5">
    <source>
        <dbReference type="Proteomes" id="UP000061630"/>
    </source>
</evidence>
<evidence type="ECO:0000313" key="4">
    <source>
        <dbReference type="EMBL" id="AMA75672.1"/>
    </source>
</evidence>
<dbReference type="AlphaFoldDB" id="A0A0X8D7R7"/>
<organism evidence="4 5">
    <name type="scientific">Thermus parvatiensis</name>
    <dbReference type="NCBI Taxonomy" id="456163"/>
    <lineage>
        <taxon>Bacteria</taxon>
        <taxon>Thermotogati</taxon>
        <taxon>Deinococcota</taxon>
        <taxon>Deinococci</taxon>
        <taxon>Thermales</taxon>
        <taxon>Thermaceae</taxon>
        <taxon>Thermus</taxon>
    </lineage>
</organism>
<dbReference type="KEGG" id="tpar:AV541_06110"/>
<protein>
    <recommendedName>
        <fullName evidence="3">CBS domain-containing protein</fullName>
    </recommendedName>
</protein>
<accession>A0A0X8D7R7</accession>
<keyword evidence="2" id="KW-0129">CBS domain</keyword>
<dbReference type="InterPro" id="IPR046342">
    <property type="entry name" value="CBS_dom_sf"/>
</dbReference>
<dbReference type="InterPro" id="IPR051462">
    <property type="entry name" value="CBS_domain-containing"/>
</dbReference>
<dbReference type="Gene3D" id="3.10.580.10">
    <property type="entry name" value="CBS-domain"/>
    <property type="match status" value="1"/>
</dbReference>
<dbReference type="Proteomes" id="UP000061630">
    <property type="component" value="Chromosome"/>
</dbReference>
<dbReference type="SMART" id="SM00116">
    <property type="entry name" value="CBS"/>
    <property type="match status" value="2"/>
</dbReference>
<dbReference type="InterPro" id="IPR000644">
    <property type="entry name" value="CBS_dom"/>
</dbReference>
<feature type="domain" description="CBS" evidence="3">
    <location>
        <begin position="15"/>
        <end position="72"/>
    </location>
</feature>
<feature type="domain" description="CBS" evidence="3">
    <location>
        <begin position="83"/>
        <end position="139"/>
    </location>
</feature>
<sequence>MREPLARTPVLRDLMRTDLVVVGPQVPLGQAHRLLVQTGVRYLPVVDGGRYRGMVGERYLRPFLAPWAPASVQAQWEAPVARFLQEFPKAHPEESPEEAAFRMEAARVGALPVVEEEVLVGLVTAFDLLRGLLDHLRPGAPASPLEVLVPDLPRLRALLEALEATRTPLLGLHLFREAGGLGFRTLLYVGALDLRSLLAHLEALGLRPIRP</sequence>
<keyword evidence="1" id="KW-0677">Repeat</keyword>
<dbReference type="PANTHER" id="PTHR48108:SF26">
    <property type="entry name" value="CBS DOMAIN-CONTAINING PROTEIN DDB_G0289609"/>
    <property type="match status" value="1"/>
</dbReference>
<dbReference type="PROSITE" id="PS51371">
    <property type="entry name" value="CBS"/>
    <property type="match status" value="2"/>
</dbReference>
<evidence type="ECO:0000256" key="2">
    <source>
        <dbReference type="PROSITE-ProRule" id="PRU00703"/>
    </source>
</evidence>
<reference evidence="4 5" key="1">
    <citation type="submission" date="2016-01" db="EMBL/GenBank/DDBJ databases">
        <title>Genome sequence of Thermus parvatiensis, a thermophile isolated from a hot water spring.</title>
        <authorList>
            <person name="Tripathi C."/>
            <person name="Lal R."/>
        </authorList>
    </citation>
    <scope>NUCLEOTIDE SEQUENCE [LARGE SCALE GENOMIC DNA]</scope>
    <source>
        <strain evidence="4 5">RL</strain>
    </source>
</reference>
<proteinExistence type="predicted"/>
<evidence type="ECO:0000259" key="3">
    <source>
        <dbReference type="PROSITE" id="PS51371"/>
    </source>
</evidence>
<evidence type="ECO:0000256" key="1">
    <source>
        <dbReference type="ARBA" id="ARBA00022737"/>
    </source>
</evidence>